<dbReference type="CDD" id="cd04370">
    <property type="entry name" value="BAH"/>
    <property type="match status" value="1"/>
</dbReference>
<dbReference type="AlphaFoldDB" id="A0A545VZ04"/>
<evidence type="ECO:0000256" key="1">
    <source>
        <dbReference type="SAM" id="MobiDB-lite"/>
    </source>
</evidence>
<dbReference type="STRING" id="43265.A0A545VZ04"/>
<feature type="region of interest" description="Disordered" evidence="1">
    <location>
        <begin position="338"/>
        <end position="364"/>
    </location>
</feature>
<reference evidence="3 4" key="1">
    <citation type="journal article" date="2019" name="Appl. Microbiol. Biotechnol.">
        <title>Genome sequence of Isaria javanica and comparative genome analysis insights into family S53 peptidase evolution in fungal entomopathogens.</title>
        <authorList>
            <person name="Lin R."/>
            <person name="Zhang X."/>
            <person name="Xin B."/>
            <person name="Zou M."/>
            <person name="Gao Y."/>
            <person name="Qin F."/>
            <person name="Hu Q."/>
            <person name="Xie B."/>
            <person name="Cheng X."/>
        </authorList>
    </citation>
    <scope>NUCLEOTIDE SEQUENCE [LARGE SCALE GENOMIC DNA]</scope>
    <source>
        <strain evidence="3 4">IJ1G</strain>
    </source>
</reference>
<dbReference type="SUPFAM" id="SSF57903">
    <property type="entry name" value="FYVE/PHD zinc finger"/>
    <property type="match status" value="1"/>
</dbReference>
<sequence length="435" mass="48853">MSSKPKKRSRATVEDRRADCPFEVTIVPTPAARNDRDPKAAKRRKTEGGGGGGEEDKKPFFQISPFEPVGKFRSRETMDIHYHVGQRKRWTDMTKYMSFVLNGSKYFSDEFIFVANDDAIERQKSGKIPKHQVGPGDFWVARILEIRASDEHHVYARVFWMYSPDELPAATMSGKKTPAGRQPHHGMNELIASNHMDIINVVSVVQHARVNQWIESDEEEIQDALYWRQALECQTSQLSSIDLLGCCQMPANPDKTLVGCTNGDCGEWMHLECLRQDVLKRVYQRLGTDRPHIPEPPAIKKEEEDSIKRESPQAPLSPPKGDDDQLRATIAVHGDANTDAAVKQSDEGTPKLPEPTPPAAQLPLPEMPIRGLARKKSARSRGPTSKSWLDLFEADLRMSDGPMVWEVKDLRQGVTGGSKTWTEPALCLLCGHIIE</sequence>
<dbReference type="PROSITE" id="PS51038">
    <property type="entry name" value="BAH"/>
    <property type="match status" value="1"/>
</dbReference>
<dbReference type="InterPro" id="IPR011011">
    <property type="entry name" value="Znf_FYVE_PHD"/>
</dbReference>
<dbReference type="GO" id="GO:0003682">
    <property type="term" value="F:chromatin binding"/>
    <property type="evidence" value="ECO:0007669"/>
    <property type="project" value="InterPro"/>
</dbReference>
<gene>
    <name evidence="3" type="ORF">IF1G_05680</name>
</gene>
<accession>A0A545VZ04</accession>
<feature type="region of interest" description="Disordered" evidence="1">
    <location>
        <begin position="22"/>
        <end position="60"/>
    </location>
</feature>
<dbReference type="InterPro" id="IPR001025">
    <property type="entry name" value="BAH_dom"/>
</dbReference>
<feature type="domain" description="BAH" evidence="2">
    <location>
        <begin position="104"/>
        <end position="242"/>
    </location>
</feature>
<comment type="caution">
    <text evidence="3">The sequence shown here is derived from an EMBL/GenBank/DDBJ whole genome shotgun (WGS) entry which is preliminary data.</text>
</comment>
<dbReference type="EMBL" id="SPUK01000007">
    <property type="protein sequence ID" value="TQV95851.1"/>
    <property type="molecule type" value="Genomic_DNA"/>
</dbReference>
<proteinExistence type="predicted"/>
<evidence type="ECO:0000313" key="3">
    <source>
        <dbReference type="EMBL" id="TQV95851.1"/>
    </source>
</evidence>
<evidence type="ECO:0000259" key="2">
    <source>
        <dbReference type="PROSITE" id="PS51038"/>
    </source>
</evidence>
<dbReference type="Proteomes" id="UP000315783">
    <property type="component" value="Unassembled WGS sequence"/>
</dbReference>
<keyword evidence="4" id="KW-1185">Reference proteome</keyword>
<dbReference type="Gene3D" id="2.30.30.490">
    <property type="match status" value="1"/>
</dbReference>
<dbReference type="OrthoDB" id="10259622at2759"/>
<organism evidence="3 4">
    <name type="scientific">Cordyceps javanica</name>
    <dbReference type="NCBI Taxonomy" id="43265"/>
    <lineage>
        <taxon>Eukaryota</taxon>
        <taxon>Fungi</taxon>
        <taxon>Dikarya</taxon>
        <taxon>Ascomycota</taxon>
        <taxon>Pezizomycotina</taxon>
        <taxon>Sordariomycetes</taxon>
        <taxon>Hypocreomycetidae</taxon>
        <taxon>Hypocreales</taxon>
        <taxon>Cordycipitaceae</taxon>
        <taxon>Cordyceps</taxon>
    </lineage>
</organism>
<feature type="compositionally biased region" description="Basic and acidic residues" evidence="1">
    <location>
        <begin position="288"/>
        <end position="311"/>
    </location>
</feature>
<name>A0A545VZ04_9HYPO</name>
<dbReference type="InterPro" id="IPR043151">
    <property type="entry name" value="BAH_sf"/>
</dbReference>
<feature type="region of interest" description="Disordered" evidence="1">
    <location>
        <begin position="288"/>
        <end position="325"/>
    </location>
</feature>
<dbReference type="PANTHER" id="PTHR46364">
    <property type="entry name" value="OS08G0421900 PROTEIN"/>
    <property type="match status" value="1"/>
</dbReference>
<protein>
    <submittedName>
        <fullName evidence="3">Bromo adjacent region</fullName>
    </submittedName>
</protein>
<evidence type="ECO:0000313" key="4">
    <source>
        <dbReference type="Proteomes" id="UP000315783"/>
    </source>
</evidence>